<keyword evidence="1" id="KW-1133">Transmembrane helix</keyword>
<name>A0ABY2DIM8_9ACTN</name>
<proteinExistence type="predicted"/>
<dbReference type="Proteomes" id="UP000295626">
    <property type="component" value="Unassembled WGS sequence"/>
</dbReference>
<keyword evidence="1" id="KW-0812">Transmembrane</keyword>
<keyword evidence="1" id="KW-0472">Membrane</keyword>
<evidence type="ECO:0000313" key="2">
    <source>
        <dbReference type="EMBL" id="TDB99493.1"/>
    </source>
</evidence>
<reference evidence="2 3" key="1">
    <citation type="submission" date="2019-02" db="EMBL/GenBank/DDBJ databases">
        <title>Draft genome sequences of novel Actinobacteria.</title>
        <authorList>
            <person name="Sahin N."/>
            <person name="Ay H."/>
            <person name="Saygin H."/>
        </authorList>
    </citation>
    <scope>NUCLEOTIDE SEQUENCE [LARGE SCALE GENOMIC DNA]</scope>
    <source>
        <strain evidence="2 3">JCM 30529</strain>
    </source>
</reference>
<keyword evidence="3" id="KW-1185">Reference proteome</keyword>
<gene>
    <name evidence="2" type="ORF">E1091_06805</name>
</gene>
<evidence type="ECO:0000256" key="1">
    <source>
        <dbReference type="SAM" id="Phobius"/>
    </source>
</evidence>
<evidence type="ECO:0000313" key="3">
    <source>
        <dbReference type="Proteomes" id="UP000295626"/>
    </source>
</evidence>
<feature type="transmembrane region" description="Helical" evidence="1">
    <location>
        <begin position="25"/>
        <end position="49"/>
    </location>
</feature>
<protein>
    <submittedName>
        <fullName evidence="2">DUF4878 domain-containing protein</fullName>
    </submittedName>
</protein>
<comment type="caution">
    <text evidence="2">The sequence shown here is derived from an EMBL/GenBank/DDBJ whole genome shotgun (WGS) entry which is preliminary data.</text>
</comment>
<sequence>MTYPPNYGMPGPPPKPRGLNKTTRTLIIVAAVVTLLCCGGVAGGGFWIFRTVQTSTAPARDVVSGYLEDTRSGDYPAAYERLCERLRGEMTEEQFTRQRSAEPLGEYRITNTSVRTVNGTSTGEVTVSTGGDNRVFQVVKENGAWKVCSQ</sequence>
<dbReference type="EMBL" id="SMKE01000165">
    <property type="protein sequence ID" value="TDB99493.1"/>
    <property type="molecule type" value="Genomic_DNA"/>
</dbReference>
<organism evidence="2 3">
    <name type="scientific">Micromonospora fluostatini</name>
    <dbReference type="NCBI Taxonomy" id="1629071"/>
    <lineage>
        <taxon>Bacteria</taxon>
        <taxon>Bacillati</taxon>
        <taxon>Actinomycetota</taxon>
        <taxon>Actinomycetes</taxon>
        <taxon>Micromonosporales</taxon>
        <taxon>Micromonosporaceae</taxon>
        <taxon>Micromonospora</taxon>
    </lineage>
</organism>
<accession>A0ABY2DIM8</accession>